<protein>
    <recommendedName>
        <fullName evidence="6">Tyrosine-protein phosphatase non-receptor type 20</fullName>
        <ecNumber evidence="1">3.1.3.48</ecNumber>
    </recommendedName>
</protein>
<organism evidence="10 11">
    <name type="scientific">Megalops atlanticus</name>
    <name type="common">Tarpon</name>
    <name type="synonym">Clupea gigantea</name>
    <dbReference type="NCBI Taxonomy" id="7932"/>
    <lineage>
        <taxon>Eukaryota</taxon>
        <taxon>Metazoa</taxon>
        <taxon>Chordata</taxon>
        <taxon>Craniata</taxon>
        <taxon>Vertebrata</taxon>
        <taxon>Euteleostomi</taxon>
        <taxon>Actinopterygii</taxon>
        <taxon>Neopterygii</taxon>
        <taxon>Teleostei</taxon>
        <taxon>Elopiformes</taxon>
        <taxon>Megalopidae</taxon>
        <taxon>Megalops</taxon>
    </lineage>
</organism>
<dbReference type="PANTHER" id="PTHR19134">
    <property type="entry name" value="RECEPTOR-TYPE TYROSINE-PROTEIN PHOSPHATASE"/>
    <property type="match status" value="1"/>
</dbReference>
<dbReference type="Pfam" id="PF00102">
    <property type="entry name" value="Y_phosphatase"/>
    <property type="match status" value="1"/>
</dbReference>
<dbReference type="SUPFAM" id="SSF52799">
    <property type="entry name" value="(Phosphotyrosine protein) phosphatases II"/>
    <property type="match status" value="1"/>
</dbReference>
<feature type="compositionally biased region" description="Basic and acidic residues" evidence="7">
    <location>
        <begin position="380"/>
        <end position="406"/>
    </location>
</feature>
<dbReference type="InterPro" id="IPR000387">
    <property type="entry name" value="Tyr_Pase_dom"/>
</dbReference>
<evidence type="ECO:0000259" key="9">
    <source>
        <dbReference type="PROSITE" id="PS50056"/>
    </source>
</evidence>
<dbReference type="PROSITE" id="PS00383">
    <property type="entry name" value="TYR_PHOSPHATASE_1"/>
    <property type="match status" value="1"/>
</dbReference>
<dbReference type="GO" id="GO:0004725">
    <property type="term" value="F:protein tyrosine phosphatase activity"/>
    <property type="evidence" value="ECO:0007669"/>
    <property type="project" value="UniProtKB-EC"/>
</dbReference>
<dbReference type="PROSITE" id="PS50056">
    <property type="entry name" value="TYR_PHOSPHATASE_2"/>
    <property type="match status" value="1"/>
</dbReference>
<dbReference type="EMBL" id="JAFDVH010000008">
    <property type="protein sequence ID" value="KAG7472226.1"/>
    <property type="molecule type" value="Genomic_DNA"/>
</dbReference>
<keyword evidence="11" id="KW-1185">Reference proteome</keyword>
<accession>A0A9D3Q3K1</accession>
<sequence length="443" mass="50810">MQYNSRPIRVTSLLHSVPPSCLGLFSLETERWRWKKTAVLLEQEEQSQITAWDRQDKAPQRMRKLTSSQDMRSTSSRARALQELQLRCKALSNDDNAGYHQEFKGLDNVGQEFTSRAGDLDANKRKNRYPYILPYDHCRVRLALLSSQLHSDYINASYVPGGFSKRDFICTQGPLQNTVADFWRMVWEQNVRIIVMVTACIENGRVLCEPYWPQERITVCYGSVQVTTLYQRRGPDSLITTMHLRQMGSPGERSITHYYYPNWPDRGIPQNIAAFSAFAELLRQHLDSIPHIGPAIVHCSAGVGRSGTCVALLWLMQLCVRGVRPNVRAVVRDLRKHRVMMVQNLEQYIFVHNCLMHWLSEETTGHKPRAVDSRGPLPPDKVREPRRPNTDERPTTAQRGRGDHKSQQQHSKHRLTAEPSGMSKLHPGNLLRKLLLISSPSQT</sequence>
<comment type="caution">
    <text evidence="10">The sequence shown here is derived from an EMBL/GenBank/DDBJ whole genome shotgun (WGS) entry which is preliminary data.</text>
</comment>
<dbReference type="InterPro" id="IPR016130">
    <property type="entry name" value="Tyr_Pase_AS"/>
</dbReference>
<comment type="function">
    <text evidence="5">Tyrosine-protein phosphatase targeted to sites of actin polymerization in response of varied extracellular stimuli. Has tyrosine phosphatase activity towards various tyrosyl phosphorylated substrates.</text>
</comment>
<dbReference type="InterPro" id="IPR003595">
    <property type="entry name" value="Tyr_Pase_cat"/>
</dbReference>
<evidence type="ECO:0000256" key="6">
    <source>
        <dbReference type="ARBA" id="ARBA00072470"/>
    </source>
</evidence>
<name>A0A9D3Q3K1_MEGAT</name>
<feature type="domain" description="Tyrosine specific protein phosphatases" evidence="9">
    <location>
        <begin position="276"/>
        <end position="349"/>
    </location>
</feature>
<evidence type="ECO:0000313" key="11">
    <source>
        <dbReference type="Proteomes" id="UP001046870"/>
    </source>
</evidence>
<reference evidence="10" key="1">
    <citation type="submission" date="2021-01" db="EMBL/GenBank/DDBJ databases">
        <authorList>
            <person name="Zahm M."/>
            <person name="Roques C."/>
            <person name="Cabau C."/>
            <person name="Klopp C."/>
            <person name="Donnadieu C."/>
            <person name="Jouanno E."/>
            <person name="Lampietro C."/>
            <person name="Louis A."/>
            <person name="Herpin A."/>
            <person name="Echchiki A."/>
            <person name="Berthelot C."/>
            <person name="Parey E."/>
            <person name="Roest-Crollius H."/>
            <person name="Braasch I."/>
            <person name="Postlethwait J."/>
            <person name="Bobe J."/>
            <person name="Montfort J."/>
            <person name="Bouchez O."/>
            <person name="Begum T."/>
            <person name="Mejri S."/>
            <person name="Adams A."/>
            <person name="Chen W.-J."/>
            <person name="Guiguen Y."/>
        </authorList>
    </citation>
    <scope>NUCLEOTIDE SEQUENCE</scope>
    <source>
        <strain evidence="10">YG-15Mar2019-1</strain>
        <tissue evidence="10">Brain</tissue>
    </source>
</reference>
<evidence type="ECO:0000256" key="2">
    <source>
        <dbReference type="ARBA" id="ARBA00022801"/>
    </source>
</evidence>
<dbReference type="InterPro" id="IPR029021">
    <property type="entry name" value="Prot-tyrosine_phosphatase-like"/>
</dbReference>
<gene>
    <name evidence="10" type="ORF">MATL_G00106650</name>
</gene>
<evidence type="ECO:0000256" key="4">
    <source>
        <dbReference type="ARBA" id="ARBA00051722"/>
    </source>
</evidence>
<dbReference type="OrthoDB" id="8609993at2759"/>
<dbReference type="SMART" id="SM00404">
    <property type="entry name" value="PTPc_motif"/>
    <property type="match status" value="1"/>
</dbReference>
<dbReference type="Gene3D" id="3.90.190.10">
    <property type="entry name" value="Protein tyrosine phosphatase superfamily"/>
    <property type="match status" value="1"/>
</dbReference>
<evidence type="ECO:0000313" key="10">
    <source>
        <dbReference type="EMBL" id="KAG7472226.1"/>
    </source>
</evidence>
<evidence type="ECO:0000256" key="7">
    <source>
        <dbReference type="SAM" id="MobiDB-lite"/>
    </source>
</evidence>
<dbReference type="InterPro" id="IPR050348">
    <property type="entry name" value="Protein-Tyr_Phosphatase"/>
</dbReference>
<feature type="region of interest" description="Disordered" evidence="7">
    <location>
        <begin position="365"/>
        <end position="430"/>
    </location>
</feature>
<dbReference type="PANTHER" id="PTHR19134:SF557">
    <property type="entry name" value="RECEPTOR-TYPE TYROSINE-PROTEIN PHOSPHATASE ETA-LIKE-RELATED"/>
    <property type="match status" value="1"/>
</dbReference>
<dbReference type="PROSITE" id="PS50055">
    <property type="entry name" value="TYR_PHOSPHATASE_PTP"/>
    <property type="match status" value="1"/>
</dbReference>
<dbReference type="EC" id="3.1.3.48" evidence="1"/>
<evidence type="ECO:0000256" key="5">
    <source>
        <dbReference type="ARBA" id="ARBA00058215"/>
    </source>
</evidence>
<keyword evidence="2" id="KW-0378">Hydrolase</keyword>
<comment type="catalytic activity">
    <reaction evidence="4">
        <text>O-phospho-L-tyrosyl-[protein] + H2O = L-tyrosyl-[protein] + phosphate</text>
        <dbReference type="Rhea" id="RHEA:10684"/>
        <dbReference type="Rhea" id="RHEA-COMP:10136"/>
        <dbReference type="Rhea" id="RHEA-COMP:20101"/>
        <dbReference type="ChEBI" id="CHEBI:15377"/>
        <dbReference type="ChEBI" id="CHEBI:43474"/>
        <dbReference type="ChEBI" id="CHEBI:46858"/>
        <dbReference type="ChEBI" id="CHEBI:61978"/>
        <dbReference type="EC" id="3.1.3.48"/>
    </reaction>
</comment>
<evidence type="ECO:0000256" key="3">
    <source>
        <dbReference type="ARBA" id="ARBA00022912"/>
    </source>
</evidence>
<feature type="region of interest" description="Disordered" evidence="7">
    <location>
        <begin position="50"/>
        <end position="74"/>
    </location>
</feature>
<dbReference type="InterPro" id="IPR000242">
    <property type="entry name" value="PTP_cat"/>
</dbReference>
<keyword evidence="3" id="KW-0904">Protein phosphatase</keyword>
<dbReference type="FunFam" id="3.90.190.10:FF:000102">
    <property type="entry name" value="Receptor-type tyrosine-protein phosphatase"/>
    <property type="match status" value="1"/>
</dbReference>
<dbReference type="Proteomes" id="UP001046870">
    <property type="component" value="Chromosome 8"/>
</dbReference>
<evidence type="ECO:0000256" key="1">
    <source>
        <dbReference type="ARBA" id="ARBA00013064"/>
    </source>
</evidence>
<dbReference type="AlphaFoldDB" id="A0A9D3Q3K1"/>
<feature type="compositionally biased region" description="Polar residues" evidence="7">
    <location>
        <begin position="65"/>
        <end position="74"/>
    </location>
</feature>
<dbReference type="SMART" id="SM00194">
    <property type="entry name" value="PTPc"/>
    <property type="match status" value="1"/>
</dbReference>
<dbReference type="PRINTS" id="PR00700">
    <property type="entry name" value="PRTYPHPHTASE"/>
</dbReference>
<feature type="domain" description="Tyrosine-protein phosphatase" evidence="8">
    <location>
        <begin position="99"/>
        <end position="358"/>
    </location>
</feature>
<evidence type="ECO:0000259" key="8">
    <source>
        <dbReference type="PROSITE" id="PS50055"/>
    </source>
</evidence>
<proteinExistence type="predicted"/>